<organism evidence="2 3">
    <name type="scientific">Melghirimyces thermohalophilus</name>
    <dbReference type="NCBI Taxonomy" id="1236220"/>
    <lineage>
        <taxon>Bacteria</taxon>
        <taxon>Bacillati</taxon>
        <taxon>Bacillota</taxon>
        <taxon>Bacilli</taxon>
        <taxon>Bacillales</taxon>
        <taxon>Thermoactinomycetaceae</taxon>
        <taxon>Melghirimyces</taxon>
    </lineage>
</organism>
<evidence type="ECO:0000259" key="1">
    <source>
        <dbReference type="PROSITE" id="PS51186"/>
    </source>
</evidence>
<feature type="domain" description="N-acetyltransferase" evidence="1">
    <location>
        <begin position="1"/>
        <end position="128"/>
    </location>
</feature>
<sequence>MQIRKAILNDVPGIAKVHVDSWKSTYRGIVPDDVLDHLSYEEKRKLWTPLIQSGQSRIAVAETPAGKIVGFASGGPIRNRLSSYQEELYAIYILPDYQQQGIGQRLVREVSPPDQCLGAGGQSRLSVL</sequence>
<dbReference type="STRING" id="1236220.SAMN04488112_105179"/>
<dbReference type="Pfam" id="PF00583">
    <property type="entry name" value="Acetyltransf_1"/>
    <property type="match status" value="1"/>
</dbReference>
<dbReference type="SUPFAM" id="SSF55729">
    <property type="entry name" value="Acyl-CoA N-acyltransferases (Nat)"/>
    <property type="match status" value="1"/>
</dbReference>
<accession>A0A1G6KC13</accession>
<protein>
    <submittedName>
        <fullName evidence="2">Acetyltransferase (GNAT) family protein</fullName>
    </submittedName>
</protein>
<dbReference type="AlphaFoldDB" id="A0A1G6KC13"/>
<dbReference type="Proteomes" id="UP000199387">
    <property type="component" value="Unassembled WGS sequence"/>
</dbReference>
<gene>
    <name evidence="2" type="ORF">SAMN04488112_105179</name>
</gene>
<keyword evidence="3" id="KW-1185">Reference proteome</keyword>
<dbReference type="InterPro" id="IPR000182">
    <property type="entry name" value="GNAT_dom"/>
</dbReference>
<dbReference type="PROSITE" id="PS51186">
    <property type="entry name" value="GNAT"/>
    <property type="match status" value="1"/>
</dbReference>
<dbReference type="EMBL" id="FMZA01000005">
    <property type="protein sequence ID" value="SDC28619.1"/>
    <property type="molecule type" value="Genomic_DNA"/>
</dbReference>
<dbReference type="InterPro" id="IPR016181">
    <property type="entry name" value="Acyl_CoA_acyltransferase"/>
</dbReference>
<evidence type="ECO:0000313" key="2">
    <source>
        <dbReference type="EMBL" id="SDC28619.1"/>
    </source>
</evidence>
<dbReference type="CDD" id="cd04301">
    <property type="entry name" value="NAT_SF"/>
    <property type="match status" value="1"/>
</dbReference>
<dbReference type="GO" id="GO:0016747">
    <property type="term" value="F:acyltransferase activity, transferring groups other than amino-acyl groups"/>
    <property type="evidence" value="ECO:0007669"/>
    <property type="project" value="InterPro"/>
</dbReference>
<reference evidence="2 3" key="1">
    <citation type="submission" date="2016-10" db="EMBL/GenBank/DDBJ databases">
        <authorList>
            <person name="de Groot N.N."/>
        </authorList>
    </citation>
    <scope>NUCLEOTIDE SEQUENCE [LARGE SCALE GENOMIC DNA]</scope>
    <source>
        <strain evidence="2 3">DSM 45514</strain>
    </source>
</reference>
<proteinExistence type="predicted"/>
<keyword evidence="2" id="KW-0808">Transferase</keyword>
<dbReference type="Gene3D" id="3.40.630.30">
    <property type="match status" value="1"/>
</dbReference>
<evidence type="ECO:0000313" key="3">
    <source>
        <dbReference type="Proteomes" id="UP000199387"/>
    </source>
</evidence>
<name>A0A1G6KC13_9BACL</name>
<dbReference type="RefSeq" id="WP_245662122.1">
    <property type="nucleotide sequence ID" value="NZ_FMZA01000005.1"/>
</dbReference>